<evidence type="ECO:0000256" key="11">
    <source>
        <dbReference type="ARBA" id="ARBA00023136"/>
    </source>
</evidence>
<dbReference type="Pfam" id="PF13506">
    <property type="entry name" value="Glyco_transf_21"/>
    <property type="match status" value="1"/>
</dbReference>
<reference evidence="16 17" key="1">
    <citation type="journal article" date="2016" name="Mol. Biol. Evol.">
        <title>Comparative Genomics of Early-Diverging Mushroom-Forming Fungi Provides Insights into the Origins of Lignocellulose Decay Capabilities.</title>
        <authorList>
            <person name="Nagy L.G."/>
            <person name="Riley R."/>
            <person name="Tritt A."/>
            <person name="Adam C."/>
            <person name="Daum C."/>
            <person name="Floudas D."/>
            <person name="Sun H."/>
            <person name="Yadav J.S."/>
            <person name="Pangilinan J."/>
            <person name="Larsson K.H."/>
            <person name="Matsuura K."/>
            <person name="Barry K."/>
            <person name="Labutti K."/>
            <person name="Kuo R."/>
            <person name="Ohm R.A."/>
            <person name="Bhattacharya S.S."/>
            <person name="Shirouzu T."/>
            <person name="Yoshinaga Y."/>
            <person name="Martin F.M."/>
            <person name="Grigoriev I.V."/>
            <person name="Hibbett D.S."/>
        </authorList>
    </citation>
    <scope>NUCLEOTIDE SEQUENCE [LARGE SCALE GENOMIC DNA]</scope>
    <source>
        <strain evidence="16 17">HHB12029</strain>
    </source>
</reference>
<comment type="pathway">
    <text evidence="2">Lipid metabolism; sphingolipid metabolism.</text>
</comment>
<evidence type="ECO:0000256" key="10">
    <source>
        <dbReference type="ARBA" id="ARBA00022989"/>
    </source>
</evidence>
<accession>A0A165BT93</accession>
<evidence type="ECO:0000256" key="13">
    <source>
        <dbReference type="ARBA" id="ARBA00031543"/>
    </source>
</evidence>
<evidence type="ECO:0000256" key="1">
    <source>
        <dbReference type="ARBA" id="ARBA00004141"/>
    </source>
</evidence>
<dbReference type="STRING" id="1314781.A0A165BT93"/>
<keyword evidence="10 15" id="KW-1133">Transmembrane helix</keyword>
<dbReference type="InterPro" id="IPR025993">
    <property type="entry name" value="Ceramide_glucosylTrfase"/>
</dbReference>
<evidence type="ECO:0000313" key="16">
    <source>
        <dbReference type="EMBL" id="KZV81201.1"/>
    </source>
</evidence>
<feature type="transmembrane region" description="Helical" evidence="15">
    <location>
        <begin position="379"/>
        <end position="401"/>
    </location>
</feature>
<evidence type="ECO:0000256" key="2">
    <source>
        <dbReference type="ARBA" id="ARBA00004760"/>
    </source>
</evidence>
<dbReference type="InterPro" id="IPR029044">
    <property type="entry name" value="Nucleotide-diphossugar_trans"/>
</dbReference>
<evidence type="ECO:0000256" key="5">
    <source>
        <dbReference type="ARBA" id="ARBA00012699"/>
    </source>
</evidence>
<evidence type="ECO:0000313" key="17">
    <source>
        <dbReference type="Proteomes" id="UP000077266"/>
    </source>
</evidence>
<comment type="pathway">
    <text evidence="3">Sphingolipid metabolism.</text>
</comment>
<evidence type="ECO:0000256" key="8">
    <source>
        <dbReference type="ARBA" id="ARBA00022679"/>
    </source>
</evidence>
<evidence type="ECO:0000256" key="9">
    <source>
        <dbReference type="ARBA" id="ARBA00022692"/>
    </source>
</evidence>
<evidence type="ECO:0000256" key="7">
    <source>
        <dbReference type="ARBA" id="ARBA00022676"/>
    </source>
</evidence>
<protein>
    <recommendedName>
        <fullName evidence="6">Ceramide glucosyltransferase</fullName>
        <ecNumber evidence="5">2.4.1.80</ecNumber>
    </recommendedName>
    <alternativeName>
        <fullName evidence="13">Glucosylceramide synthase</fullName>
    </alternativeName>
    <alternativeName>
        <fullName evidence="14">UDP-glucose ceramide glucosyltransferase</fullName>
    </alternativeName>
    <alternativeName>
        <fullName evidence="12">UDP-glucose:N-acylsphingosine D-glucosyltransferase</fullName>
    </alternativeName>
</protein>
<dbReference type="OrthoDB" id="1483400at2759"/>
<evidence type="ECO:0000256" key="12">
    <source>
        <dbReference type="ARBA" id="ARBA00031017"/>
    </source>
</evidence>
<proteinExistence type="inferred from homology"/>
<dbReference type="Proteomes" id="UP000077266">
    <property type="component" value="Unassembled WGS sequence"/>
</dbReference>
<dbReference type="EC" id="2.4.1.80" evidence="5"/>
<dbReference type="SUPFAM" id="SSF53448">
    <property type="entry name" value="Nucleotide-diphospho-sugar transferases"/>
    <property type="match status" value="1"/>
</dbReference>
<gene>
    <name evidence="16" type="ORF">EXIGLDRAFT_686251</name>
</gene>
<dbReference type="AlphaFoldDB" id="A0A165BT93"/>
<evidence type="ECO:0000256" key="6">
    <source>
        <dbReference type="ARBA" id="ARBA00019988"/>
    </source>
</evidence>
<feature type="transmembrane region" description="Helical" evidence="15">
    <location>
        <begin position="333"/>
        <end position="359"/>
    </location>
</feature>
<dbReference type="EMBL" id="KV426409">
    <property type="protein sequence ID" value="KZV81201.1"/>
    <property type="molecule type" value="Genomic_DNA"/>
</dbReference>
<organism evidence="16 17">
    <name type="scientific">Exidia glandulosa HHB12029</name>
    <dbReference type="NCBI Taxonomy" id="1314781"/>
    <lineage>
        <taxon>Eukaryota</taxon>
        <taxon>Fungi</taxon>
        <taxon>Dikarya</taxon>
        <taxon>Basidiomycota</taxon>
        <taxon>Agaricomycotina</taxon>
        <taxon>Agaricomycetes</taxon>
        <taxon>Auriculariales</taxon>
        <taxon>Exidiaceae</taxon>
        <taxon>Exidia</taxon>
    </lineage>
</organism>
<comment type="similarity">
    <text evidence="4">Belongs to the glycosyltransferase 2 family.</text>
</comment>
<comment type="subcellular location">
    <subcellularLocation>
        <location evidence="1">Membrane</location>
        <topology evidence="1">Multi-pass membrane protein</topology>
    </subcellularLocation>
</comment>
<keyword evidence="17" id="KW-1185">Reference proteome</keyword>
<evidence type="ECO:0000256" key="3">
    <source>
        <dbReference type="ARBA" id="ARBA00004991"/>
    </source>
</evidence>
<keyword evidence="8 16" id="KW-0808">Transferase</keyword>
<keyword evidence="9 15" id="KW-0812">Transmembrane</keyword>
<dbReference type="InParanoid" id="A0A165BT93"/>
<sequence>MSLSPSRYAPLMLTTVLLVWYAILWLISLTGWRAARRRYSSRPRSPLSSSAADSVPGVSILRPLKGLDPNLYENLECTFTQEYPKYEIIMSVADAHDQALRVANDLIAKYPHVSARVNIGEEVVGVNPKINNLMPAYNQAAYDILWVLDSNVTVASGTLGRAVDALQGAGADAGKKRISLVHHVPFATAAGSELGARLEEAFINTNHARMYIALNTLAIDSCVMGKSNIYRRSDLEQVVGGLKIPAAPGDPSPRGLRAFGKYLAEDNMIAGALWHELDTRHDLSCDVAYNAIGNMDLAAYCWRRIRWIRVRKQMVMAATLLEPMTESAVVGSLVALALYSVFSVPLWLFFPLHMLAWLIVDLDVYNSLAGHPVPEGQRFRFVVAWLLREFLALPIWAYAVFGSQVTWRGRQYEVLKNGEVRLADAHSGGISSWFKGRRGYQHLNTDG</sequence>
<dbReference type="PANTHER" id="PTHR12726">
    <property type="entry name" value="CERAMIDE GLUCOSYLTRANSFERASE"/>
    <property type="match status" value="1"/>
</dbReference>
<evidence type="ECO:0000256" key="14">
    <source>
        <dbReference type="ARBA" id="ARBA00032575"/>
    </source>
</evidence>
<evidence type="ECO:0000256" key="15">
    <source>
        <dbReference type="SAM" id="Phobius"/>
    </source>
</evidence>
<keyword evidence="7" id="KW-0328">Glycosyltransferase</keyword>
<name>A0A165BT93_EXIGL</name>
<dbReference type="GO" id="GO:0006679">
    <property type="term" value="P:glucosylceramide biosynthetic process"/>
    <property type="evidence" value="ECO:0007669"/>
    <property type="project" value="TreeGrafter"/>
</dbReference>
<dbReference type="UniPathway" id="UPA00222"/>
<evidence type="ECO:0000256" key="4">
    <source>
        <dbReference type="ARBA" id="ARBA00006739"/>
    </source>
</evidence>
<dbReference type="PANTHER" id="PTHR12726:SF0">
    <property type="entry name" value="CERAMIDE GLUCOSYLTRANSFERASE"/>
    <property type="match status" value="1"/>
</dbReference>
<dbReference type="CDD" id="cd02520">
    <property type="entry name" value="Glucosylceramide_synthase"/>
    <property type="match status" value="1"/>
</dbReference>
<keyword evidence="11 15" id="KW-0472">Membrane</keyword>
<dbReference type="Gene3D" id="3.90.550.10">
    <property type="entry name" value="Spore Coat Polysaccharide Biosynthesis Protein SpsA, Chain A"/>
    <property type="match status" value="1"/>
</dbReference>
<dbReference type="GO" id="GO:0016020">
    <property type="term" value="C:membrane"/>
    <property type="evidence" value="ECO:0007669"/>
    <property type="project" value="UniProtKB-SubCell"/>
</dbReference>
<feature type="transmembrane region" description="Helical" evidence="15">
    <location>
        <begin position="12"/>
        <end position="35"/>
    </location>
</feature>
<dbReference type="GO" id="GO:0008120">
    <property type="term" value="F:ceramide glucosyltransferase activity"/>
    <property type="evidence" value="ECO:0007669"/>
    <property type="project" value="UniProtKB-EC"/>
</dbReference>